<dbReference type="PANTHER" id="PTHR23417:SF14">
    <property type="entry name" value="PENTACOTRIPEPTIDE-REPEAT REGION OF PRORP DOMAIN-CONTAINING PROTEIN"/>
    <property type="match status" value="1"/>
</dbReference>
<dbReference type="Pfam" id="PF02390">
    <property type="entry name" value="Methyltransf_4"/>
    <property type="match status" value="1"/>
</dbReference>
<dbReference type="InterPro" id="IPR003358">
    <property type="entry name" value="tRNA_(Gua-N-7)_MeTrfase_Trmb"/>
</dbReference>
<comment type="pathway">
    <text evidence="7">tRNA modification; N(7)-methylguanine-tRNA biosynthesis.</text>
</comment>
<name>A0A0S7BP66_9BACT</name>
<evidence type="ECO:0000256" key="4">
    <source>
        <dbReference type="ARBA" id="ARBA00022679"/>
    </source>
</evidence>
<keyword evidence="4 7" id="KW-0808">Transferase</keyword>
<feature type="binding site" evidence="7">
    <location>
        <position position="49"/>
    </location>
    <ligand>
        <name>S-adenosyl-L-methionine</name>
        <dbReference type="ChEBI" id="CHEBI:59789"/>
    </ligand>
</feature>
<evidence type="ECO:0000256" key="2">
    <source>
        <dbReference type="ARBA" id="ARBA00003015"/>
    </source>
</evidence>
<evidence type="ECO:0000256" key="5">
    <source>
        <dbReference type="ARBA" id="ARBA00022691"/>
    </source>
</evidence>
<evidence type="ECO:0000256" key="1">
    <source>
        <dbReference type="ARBA" id="ARBA00000142"/>
    </source>
</evidence>
<protein>
    <recommendedName>
        <fullName evidence="7">tRNA (guanine-N(7)-)-methyltransferase</fullName>
        <ecNumber evidence="7">2.1.1.33</ecNumber>
    </recommendedName>
    <alternativeName>
        <fullName evidence="7">tRNA (guanine(46)-N(7))-methyltransferase</fullName>
    </alternativeName>
    <alternativeName>
        <fullName evidence="7">tRNA(m7G46)-methyltransferase</fullName>
    </alternativeName>
</protein>
<dbReference type="EC" id="2.1.1.33" evidence="7"/>
<comment type="caution">
    <text evidence="7">Lacks conserved residue(s) required for the propagation of feature annotation.</text>
</comment>
<dbReference type="HAMAP" id="MF_01057">
    <property type="entry name" value="tRNA_methyltr_TrmB"/>
    <property type="match status" value="1"/>
</dbReference>
<accession>A0A0S7BP66</accession>
<dbReference type="SUPFAM" id="SSF53335">
    <property type="entry name" value="S-adenosyl-L-methionine-dependent methyltransferases"/>
    <property type="match status" value="1"/>
</dbReference>
<dbReference type="GO" id="GO:0043527">
    <property type="term" value="C:tRNA methyltransferase complex"/>
    <property type="evidence" value="ECO:0007669"/>
    <property type="project" value="TreeGrafter"/>
</dbReference>
<dbReference type="STRING" id="1678841.TBC1_11550"/>
<dbReference type="InterPro" id="IPR029063">
    <property type="entry name" value="SAM-dependent_MTases_sf"/>
</dbReference>
<keyword evidence="5 7" id="KW-0949">S-adenosyl-L-methionine</keyword>
<dbReference type="Gene3D" id="3.40.50.150">
    <property type="entry name" value="Vaccinia Virus protein VP39"/>
    <property type="match status" value="1"/>
</dbReference>
<sequence length="218" mass="25143">MSKRKLDRFAENATFPHLFQPAFEELVRGFDQKGKWHGFFGNENPVILELGCGKGEYTVTLAEKYPENNYIGVDIKGARIWRGARTSFENGYPNVAFLRMRIDMILNAFAPGEVNGIWITFPDPQPAKARKRLTSPMFLNRYKTLLKPGSIIHLKTDNLAFFEYTLETIAAEGHELLMHTFDLYNSGLTEDVMLTQTHYEKIFLAQGIPIKYLRFRLK</sequence>
<keyword evidence="9" id="KW-1185">Reference proteome</keyword>
<reference evidence="8" key="1">
    <citation type="journal article" date="2015" name="Genome Announc.">
        <title>Draft Genome Sequence of Bacteroidales Strain TBC1, a Novel Isolate from a Methanogenic Wastewater Treatment System.</title>
        <authorList>
            <person name="Tourlousse D.M."/>
            <person name="Matsuura N."/>
            <person name="Sun L."/>
            <person name="Toyonaga M."/>
            <person name="Kuroda K."/>
            <person name="Ohashi A."/>
            <person name="Cruz R."/>
            <person name="Yamaguchi T."/>
            <person name="Sekiguchi Y."/>
        </authorList>
    </citation>
    <scope>NUCLEOTIDE SEQUENCE [LARGE SCALE GENOMIC DNA]</scope>
    <source>
        <strain evidence="8">TBC1</strain>
    </source>
</reference>
<feature type="binding site" evidence="7">
    <location>
        <position position="157"/>
    </location>
    <ligand>
        <name>substrate</name>
    </ligand>
</feature>
<proteinExistence type="inferred from homology"/>
<feature type="binding site" evidence="7">
    <location>
        <position position="123"/>
    </location>
    <ligand>
        <name>S-adenosyl-L-methionine</name>
        <dbReference type="ChEBI" id="CHEBI:59789"/>
    </ligand>
</feature>
<dbReference type="PATRIC" id="fig|1678841.3.peg.627"/>
<evidence type="ECO:0000313" key="9">
    <source>
        <dbReference type="Proteomes" id="UP000053091"/>
    </source>
</evidence>
<dbReference type="InterPro" id="IPR055361">
    <property type="entry name" value="tRNA_methyltr_TrmB_bact"/>
</dbReference>
<dbReference type="NCBIfam" id="NF001080">
    <property type="entry name" value="PRK00121.2-2"/>
    <property type="match status" value="1"/>
</dbReference>
<evidence type="ECO:0000256" key="3">
    <source>
        <dbReference type="ARBA" id="ARBA00022603"/>
    </source>
</evidence>
<dbReference type="EMBL" id="DF968182">
    <property type="protein sequence ID" value="GAP42421.1"/>
    <property type="molecule type" value="Genomic_DNA"/>
</dbReference>
<gene>
    <name evidence="7" type="primary">trmB</name>
    <name evidence="8" type="ORF">TBC1_11550</name>
</gene>
<dbReference type="UniPathway" id="UPA00989"/>
<comment type="similarity">
    <text evidence="7">Belongs to the class I-like SAM-binding methyltransferase superfamily. TrmB family.</text>
</comment>
<keyword evidence="6 7" id="KW-0819">tRNA processing</keyword>
<comment type="function">
    <text evidence="2 7">Catalyzes the formation of N(7)-methylguanine at position 46 (m7G46) in tRNA.</text>
</comment>
<feature type="binding site" evidence="7">
    <location>
        <position position="74"/>
    </location>
    <ligand>
        <name>S-adenosyl-L-methionine</name>
        <dbReference type="ChEBI" id="CHEBI:59789"/>
    </ligand>
</feature>
<comment type="catalytic activity">
    <reaction evidence="1 7">
        <text>guanosine(46) in tRNA + S-adenosyl-L-methionine = N(7)-methylguanosine(46) in tRNA + S-adenosyl-L-homocysteine</text>
        <dbReference type="Rhea" id="RHEA:42708"/>
        <dbReference type="Rhea" id="RHEA-COMP:10188"/>
        <dbReference type="Rhea" id="RHEA-COMP:10189"/>
        <dbReference type="ChEBI" id="CHEBI:57856"/>
        <dbReference type="ChEBI" id="CHEBI:59789"/>
        <dbReference type="ChEBI" id="CHEBI:74269"/>
        <dbReference type="ChEBI" id="CHEBI:74480"/>
        <dbReference type="EC" id="2.1.1.33"/>
    </reaction>
</comment>
<dbReference type="AlphaFoldDB" id="A0A0S7BP66"/>
<dbReference type="OrthoDB" id="9802090at2"/>
<evidence type="ECO:0000256" key="7">
    <source>
        <dbReference type="HAMAP-Rule" id="MF_01057"/>
    </source>
</evidence>
<dbReference type="NCBIfam" id="TIGR00091">
    <property type="entry name" value="tRNA (guanosine(46)-N7)-methyltransferase TrmB"/>
    <property type="match status" value="1"/>
</dbReference>
<dbReference type="GO" id="GO:0008176">
    <property type="term" value="F:tRNA (guanine(46)-N7)-methyltransferase activity"/>
    <property type="evidence" value="ECO:0007669"/>
    <property type="project" value="UniProtKB-UniRule"/>
</dbReference>
<dbReference type="PANTHER" id="PTHR23417">
    <property type="entry name" value="3-DEOXY-D-MANNO-OCTULOSONIC-ACID TRANSFERASE/TRNA GUANINE-N 7 - -METHYLTRANSFERASE"/>
    <property type="match status" value="1"/>
</dbReference>
<dbReference type="Proteomes" id="UP000053091">
    <property type="component" value="Unassembled WGS sequence"/>
</dbReference>
<dbReference type="CDD" id="cd02440">
    <property type="entry name" value="AdoMet_MTases"/>
    <property type="match status" value="1"/>
</dbReference>
<feature type="binding site" evidence="7">
    <location>
        <begin position="197"/>
        <end position="200"/>
    </location>
    <ligand>
        <name>substrate</name>
    </ligand>
</feature>
<evidence type="ECO:0000256" key="6">
    <source>
        <dbReference type="ARBA" id="ARBA00022694"/>
    </source>
</evidence>
<evidence type="ECO:0000313" key="8">
    <source>
        <dbReference type="EMBL" id="GAP42421.1"/>
    </source>
</evidence>
<dbReference type="PROSITE" id="PS51625">
    <property type="entry name" value="SAM_MT_TRMB"/>
    <property type="match status" value="1"/>
</dbReference>
<keyword evidence="3 7" id="KW-0489">Methyltransferase</keyword>
<dbReference type="RefSeq" id="WP_062038146.1">
    <property type="nucleotide sequence ID" value="NZ_DF968182.1"/>
</dbReference>
<organism evidence="8">
    <name type="scientific">Lentimicrobium saccharophilum</name>
    <dbReference type="NCBI Taxonomy" id="1678841"/>
    <lineage>
        <taxon>Bacteria</taxon>
        <taxon>Pseudomonadati</taxon>
        <taxon>Bacteroidota</taxon>
        <taxon>Bacteroidia</taxon>
        <taxon>Bacteroidales</taxon>
        <taxon>Lentimicrobiaceae</taxon>
        <taxon>Lentimicrobium</taxon>
    </lineage>
</organism>